<dbReference type="Proteomes" id="UP000701801">
    <property type="component" value="Unassembled WGS sequence"/>
</dbReference>
<organism evidence="2 3">
    <name type="scientific">Hymenoscyphus albidus</name>
    <dbReference type="NCBI Taxonomy" id="595503"/>
    <lineage>
        <taxon>Eukaryota</taxon>
        <taxon>Fungi</taxon>
        <taxon>Dikarya</taxon>
        <taxon>Ascomycota</taxon>
        <taxon>Pezizomycotina</taxon>
        <taxon>Leotiomycetes</taxon>
        <taxon>Helotiales</taxon>
        <taxon>Helotiaceae</taxon>
        <taxon>Hymenoscyphus</taxon>
    </lineage>
</organism>
<comment type="caution">
    <text evidence="2">The sequence shown here is derived from an EMBL/GenBank/DDBJ whole genome shotgun (WGS) entry which is preliminary data.</text>
</comment>
<accession>A0A9N9M1Y0</accession>
<dbReference type="PROSITE" id="PS50822">
    <property type="entry name" value="PIWI"/>
    <property type="match status" value="1"/>
</dbReference>
<evidence type="ECO:0000313" key="3">
    <source>
        <dbReference type="Proteomes" id="UP000701801"/>
    </source>
</evidence>
<dbReference type="InterPro" id="IPR003165">
    <property type="entry name" value="Piwi"/>
</dbReference>
<sequence length="202" mass="23133">MVLDKELPQIRSACNYFSSNGTSPKWSPTITLFVAIKRHHARFFPKTNPEKPPSQGRREEWEAWKENLKSGTLIDTNVVAPSRSEFYLQSHHNLLGTARSSYYILLKNESGLSFKQLEEATNRLCYTGARASKCPSICIPALYADLLCDRLRTYMRPSLNYGYVPNSGTGVSDFVADRDIWDVGTNEQNPWHKNMNNIMFYI</sequence>
<dbReference type="SUPFAM" id="SSF53098">
    <property type="entry name" value="Ribonuclease H-like"/>
    <property type="match status" value="1"/>
</dbReference>
<proteinExistence type="predicted"/>
<dbReference type="Pfam" id="PF02171">
    <property type="entry name" value="Piwi"/>
    <property type="match status" value="1"/>
</dbReference>
<dbReference type="PANTHER" id="PTHR22891">
    <property type="entry name" value="EUKARYOTIC TRANSLATION INITIATION FACTOR 2C"/>
    <property type="match status" value="1"/>
</dbReference>
<reference evidence="2" key="1">
    <citation type="submission" date="2021-07" db="EMBL/GenBank/DDBJ databases">
        <authorList>
            <person name="Durling M."/>
        </authorList>
    </citation>
    <scope>NUCLEOTIDE SEQUENCE</scope>
</reference>
<dbReference type="AlphaFoldDB" id="A0A9N9M1Y0"/>
<dbReference type="GO" id="GO:0003676">
    <property type="term" value="F:nucleic acid binding"/>
    <property type="evidence" value="ECO:0007669"/>
    <property type="project" value="InterPro"/>
</dbReference>
<gene>
    <name evidence="2" type="ORF">HYALB_00005470</name>
</gene>
<dbReference type="InterPro" id="IPR012337">
    <property type="entry name" value="RNaseH-like_sf"/>
</dbReference>
<dbReference type="EMBL" id="CAJVRM010000742">
    <property type="protein sequence ID" value="CAG8983832.1"/>
    <property type="molecule type" value="Genomic_DNA"/>
</dbReference>
<protein>
    <recommendedName>
        <fullName evidence="1">Piwi domain-containing protein</fullName>
    </recommendedName>
</protein>
<dbReference type="InterPro" id="IPR036397">
    <property type="entry name" value="RNaseH_sf"/>
</dbReference>
<evidence type="ECO:0000313" key="2">
    <source>
        <dbReference type="EMBL" id="CAG8983832.1"/>
    </source>
</evidence>
<dbReference type="Gene3D" id="3.30.420.10">
    <property type="entry name" value="Ribonuclease H-like superfamily/Ribonuclease H"/>
    <property type="match status" value="1"/>
</dbReference>
<keyword evidence="3" id="KW-1185">Reference proteome</keyword>
<dbReference type="OrthoDB" id="10252740at2759"/>
<name>A0A9N9M1Y0_9HELO</name>
<feature type="domain" description="Piwi" evidence="1">
    <location>
        <begin position="1"/>
        <end position="156"/>
    </location>
</feature>
<evidence type="ECO:0000259" key="1">
    <source>
        <dbReference type="PROSITE" id="PS50822"/>
    </source>
</evidence>